<keyword evidence="1" id="KW-1133">Transmembrane helix</keyword>
<dbReference type="Proteomes" id="UP000009232">
    <property type="component" value="Chromosome"/>
</dbReference>
<feature type="transmembrane region" description="Helical" evidence="1">
    <location>
        <begin position="6"/>
        <end position="24"/>
    </location>
</feature>
<protein>
    <submittedName>
        <fullName evidence="2">Uncharacterized protein</fullName>
    </submittedName>
</protein>
<evidence type="ECO:0000313" key="2">
    <source>
        <dbReference type="EMBL" id="AEG31020.1"/>
    </source>
</evidence>
<keyword evidence="3" id="KW-1185">Reference proteome</keyword>
<keyword evidence="1" id="KW-0472">Membrane</keyword>
<dbReference type="EMBL" id="CP002776">
    <property type="protein sequence ID" value="AEG31020.1"/>
    <property type="molecule type" value="Genomic_DNA"/>
</dbReference>
<proteinExistence type="predicted"/>
<evidence type="ECO:0000256" key="1">
    <source>
        <dbReference type="SAM" id="Phobius"/>
    </source>
</evidence>
<keyword evidence="1" id="KW-0812">Transmembrane</keyword>
<evidence type="ECO:0000313" key="3">
    <source>
        <dbReference type="Proteomes" id="UP000009232"/>
    </source>
</evidence>
<feature type="transmembrane region" description="Helical" evidence="1">
    <location>
        <begin position="31"/>
        <end position="56"/>
    </location>
</feature>
<gene>
    <name evidence="2" type="ordered locus">Thicy_0244</name>
</gene>
<dbReference type="AlphaFoldDB" id="F6D9Y3"/>
<reference evidence="2 3" key="1">
    <citation type="submission" date="2011-05" db="EMBL/GenBank/DDBJ databases">
        <title>Complete sequence of Thioalkalimicrobium cyclicum ALM1.</title>
        <authorList>
            <consortium name="US DOE Joint Genome Institute"/>
            <person name="Lucas S."/>
            <person name="Han J."/>
            <person name="Lapidus A."/>
            <person name="Cheng J.-F."/>
            <person name="Goodwin L."/>
            <person name="Pitluck S."/>
            <person name="Peters L."/>
            <person name="Mikhailova N."/>
            <person name="Davenport K."/>
            <person name="Han C."/>
            <person name="Tapia R."/>
            <person name="Land M."/>
            <person name="Hauser L."/>
            <person name="Kyrpides N."/>
            <person name="Ivanova N."/>
            <person name="Pagani I."/>
            <person name="Kappler U."/>
            <person name="Woyke T."/>
        </authorList>
    </citation>
    <scope>NUCLEOTIDE SEQUENCE [LARGE SCALE GENOMIC DNA]</scope>
    <source>
        <strain evidence="3">DSM 14477 / JCM 11371 / ALM1</strain>
    </source>
</reference>
<organism evidence="2 3">
    <name type="scientific">Thiomicrospira cyclica (strain DSM 14477 / JCM 11371 / ALM1)</name>
    <name type="common">Thioalkalimicrobium cyclicum</name>
    <dbReference type="NCBI Taxonomy" id="717773"/>
    <lineage>
        <taxon>Bacteria</taxon>
        <taxon>Pseudomonadati</taxon>
        <taxon>Pseudomonadota</taxon>
        <taxon>Gammaproteobacteria</taxon>
        <taxon>Thiotrichales</taxon>
        <taxon>Piscirickettsiaceae</taxon>
        <taxon>Thiomicrospira</taxon>
    </lineage>
</organism>
<name>F6D9Y3_THICA</name>
<accession>F6D9Y3</accession>
<dbReference type="KEGG" id="tcy:Thicy_0244"/>
<dbReference type="HOGENOM" id="CLU_2995242_0_0_6"/>
<sequence>MALIKIWLLVMLATFASWYVLKLINNPKPLAWVFLFWVMVIGLTAGLLYFISVFLAA</sequence>
<dbReference type="RefSeq" id="WP_013834803.1">
    <property type="nucleotide sequence ID" value="NC_015581.1"/>
</dbReference>